<evidence type="ECO:0000313" key="2">
    <source>
        <dbReference type="EMBL" id="RJF80600.1"/>
    </source>
</evidence>
<evidence type="ECO:0000256" key="1">
    <source>
        <dbReference type="SAM" id="MobiDB-lite"/>
    </source>
</evidence>
<gene>
    <name evidence="2" type="ORF">D3874_26155</name>
</gene>
<name>A0A418VTX2_9PROT</name>
<comment type="caution">
    <text evidence="2">The sequence shown here is derived from an EMBL/GenBank/DDBJ whole genome shotgun (WGS) entry which is preliminary data.</text>
</comment>
<keyword evidence="3" id="KW-1185">Reference proteome</keyword>
<dbReference type="EMBL" id="QYUK01000016">
    <property type="protein sequence ID" value="RJF80600.1"/>
    <property type="molecule type" value="Genomic_DNA"/>
</dbReference>
<protein>
    <submittedName>
        <fullName evidence="2">Uncharacterized protein</fullName>
    </submittedName>
</protein>
<dbReference type="Proteomes" id="UP000284605">
    <property type="component" value="Unassembled WGS sequence"/>
</dbReference>
<sequence length="381" mass="40814">MVKPGRGFASAEDQSTHSPPTPAPPGSRDILTLGVGETVELDLVQGQDIDITLVPPGEQAVDLTGPLPASNGAVYRRFKLTGKKANETAVLRGILNRDLAPWPKGGDFIRPLEIRVYGEKNSGNRQSLGGINMHPKFMEELKKLPWRDAVLRVAVDQMQGKNGTGSGDESGKTYDSSGASWCGSFVAWCYGVVAAAHGIKSPMAMNGVYNELRSGIQALDWGLKRQAQGQCTVYNYEGGPRYGQHFGGGAFSGDEAKSFATRLNKVAAGSIARGDVVLVRAEDHHGEFNHVCMVYEPPKGPTDPFVVMNGNAGDAPPGDGAGGPISLSYPKNAGQTWVLTNDKAKWTDKKGNEHTSSDAVGSTIYRYVFLHLDWPEANKTT</sequence>
<feature type="region of interest" description="Disordered" evidence="1">
    <location>
        <begin position="1"/>
        <end position="28"/>
    </location>
</feature>
<organism evidence="2 3">
    <name type="scientific">Oleomonas cavernae</name>
    <dbReference type="NCBI Taxonomy" id="2320859"/>
    <lineage>
        <taxon>Bacteria</taxon>
        <taxon>Pseudomonadati</taxon>
        <taxon>Pseudomonadota</taxon>
        <taxon>Alphaproteobacteria</taxon>
        <taxon>Acetobacterales</taxon>
        <taxon>Acetobacteraceae</taxon>
        <taxon>Oleomonas</taxon>
    </lineage>
</organism>
<dbReference type="AlphaFoldDB" id="A0A418VTX2"/>
<evidence type="ECO:0000313" key="3">
    <source>
        <dbReference type="Proteomes" id="UP000284605"/>
    </source>
</evidence>
<proteinExistence type="predicted"/>
<accession>A0A418VTX2</accession>
<reference evidence="2 3" key="1">
    <citation type="submission" date="2018-09" db="EMBL/GenBank/DDBJ databases">
        <authorList>
            <person name="Zhu H."/>
        </authorList>
    </citation>
    <scope>NUCLEOTIDE SEQUENCE [LARGE SCALE GENOMIC DNA]</scope>
    <source>
        <strain evidence="2 3">K1W22B-8</strain>
    </source>
</reference>